<organism evidence="1 2">
    <name type="scientific">Eimeria necatrix</name>
    <dbReference type="NCBI Taxonomy" id="51315"/>
    <lineage>
        <taxon>Eukaryota</taxon>
        <taxon>Sar</taxon>
        <taxon>Alveolata</taxon>
        <taxon>Apicomplexa</taxon>
        <taxon>Conoidasida</taxon>
        <taxon>Coccidia</taxon>
        <taxon>Eucoccidiorida</taxon>
        <taxon>Eimeriorina</taxon>
        <taxon>Eimeriidae</taxon>
        <taxon>Eimeria</taxon>
    </lineage>
</organism>
<evidence type="ECO:0000313" key="2">
    <source>
        <dbReference type="Proteomes" id="UP000030754"/>
    </source>
</evidence>
<dbReference type="VEuPathDB" id="ToxoDB:ENH_00079910"/>
<dbReference type="RefSeq" id="XP_013438660.1">
    <property type="nucleotide sequence ID" value="XM_013583206.1"/>
</dbReference>
<reference evidence="1" key="2">
    <citation type="submission" date="2013-10" db="EMBL/GenBank/DDBJ databases">
        <authorList>
            <person name="Aslett M."/>
        </authorList>
    </citation>
    <scope>NUCLEOTIDE SEQUENCE [LARGE SCALE GENOMIC DNA]</scope>
    <source>
        <strain evidence="1">Houghton</strain>
    </source>
</reference>
<protein>
    <submittedName>
        <fullName evidence="1">Uncharacterized protein</fullName>
    </submittedName>
</protein>
<keyword evidence="2" id="KW-1185">Reference proteome</keyword>
<evidence type="ECO:0000313" key="1">
    <source>
        <dbReference type="EMBL" id="CDJ70194.1"/>
    </source>
</evidence>
<dbReference type="OrthoDB" id="346124at2759"/>
<accession>U6N4H8</accession>
<dbReference type="GeneID" id="25478120"/>
<proteinExistence type="predicted"/>
<name>U6N4H8_9EIME</name>
<gene>
    <name evidence="1" type="ORF">ENH_00079910</name>
</gene>
<dbReference type="Proteomes" id="UP000030754">
    <property type="component" value="Unassembled WGS sequence"/>
</dbReference>
<dbReference type="AlphaFoldDB" id="U6N4H8"/>
<reference evidence="1" key="1">
    <citation type="submission" date="2013-10" db="EMBL/GenBank/DDBJ databases">
        <title>Genomic analysis of the causative agents of coccidiosis in chickens.</title>
        <authorList>
            <person name="Reid A.J."/>
            <person name="Blake D."/>
            <person name="Billington K."/>
            <person name="Browne H."/>
            <person name="Dunn M."/>
            <person name="Hung S."/>
            <person name="Kawahara F."/>
            <person name="Miranda-Saavedra D."/>
            <person name="Mourier T."/>
            <person name="Nagra H."/>
            <person name="Otto T.D."/>
            <person name="Rawlings N."/>
            <person name="Sanchez A."/>
            <person name="Sanders M."/>
            <person name="Subramaniam C."/>
            <person name="Tay Y."/>
            <person name="Dear P."/>
            <person name="Doerig C."/>
            <person name="Gruber A."/>
            <person name="Parkinson J."/>
            <person name="Shirley M."/>
            <person name="Wan K.L."/>
            <person name="Berriman M."/>
            <person name="Tomley F."/>
            <person name="Pain A."/>
        </authorList>
    </citation>
    <scope>NUCLEOTIDE SEQUENCE [LARGE SCALE GENOMIC DNA]</scope>
    <source>
        <strain evidence="1">Houghton</strain>
    </source>
</reference>
<sequence>MQRCFVPAVCLSLCARSFAPQFISENLGAAADSIAVEASAEFASAAERAGTPEVVQPRARKIQKLIWDFQKLFTSYVILAAFVGDNPAVVFNIEAATREQGSAANVSEKNDGEATGPSARVVAWPFGAPEVFRKNIELQKLGSDKNDEKLHNSLSPEPSKAPFTPMASCLPDFAVQPLHKDIVAVVWGTPSFWDALSIDTVGSLLFAFLQSRDKQDTNESLSLHEEASEFLLRKAIVQAVTKNEEAVGELLYHPAALRAAGLPHWKDSRLEIKRRAALGNRKAELELMKCVVAAQEGHLNKNALAFALSRQPFFESGEGKQNQNPKMVVAPAHPEFLQGSTEFLFDFPVDMYTLNCRCSLDLMSLSAKRRLNSDSQMMQMVLQTGPEKQRRTRSYLTIPGFSSAGEVRRRSALQLFNAESGRPIARLRRCIGSGQAKRHTIENNRIGKL</sequence>
<dbReference type="EMBL" id="HG725887">
    <property type="protein sequence ID" value="CDJ70194.1"/>
    <property type="molecule type" value="Genomic_DNA"/>
</dbReference>